<organism evidence="1 2">
    <name type="scientific">Portunus trituberculatus</name>
    <name type="common">Swimming crab</name>
    <name type="synonym">Neptunus trituberculatus</name>
    <dbReference type="NCBI Taxonomy" id="210409"/>
    <lineage>
        <taxon>Eukaryota</taxon>
        <taxon>Metazoa</taxon>
        <taxon>Ecdysozoa</taxon>
        <taxon>Arthropoda</taxon>
        <taxon>Crustacea</taxon>
        <taxon>Multicrustacea</taxon>
        <taxon>Malacostraca</taxon>
        <taxon>Eumalacostraca</taxon>
        <taxon>Eucarida</taxon>
        <taxon>Decapoda</taxon>
        <taxon>Pleocyemata</taxon>
        <taxon>Brachyura</taxon>
        <taxon>Eubrachyura</taxon>
        <taxon>Portunoidea</taxon>
        <taxon>Portunidae</taxon>
        <taxon>Portuninae</taxon>
        <taxon>Portunus</taxon>
    </lineage>
</organism>
<evidence type="ECO:0000313" key="1">
    <source>
        <dbReference type="EMBL" id="MPD04699.1"/>
    </source>
</evidence>
<gene>
    <name evidence="1" type="ORF">E2C01_100402</name>
</gene>
<name>A0A5B7KHW1_PORTR</name>
<reference evidence="1 2" key="1">
    <citation type="submission" date="2019-05" db="EMBL/GenBank/DDBJ databases">
        <title>Another draft genome of Portunus trituberculatus and its Hox gene families provides insights of decapod evolution.</title>
        <authorList>
            <person name="Jeong J.-H."/>
            <person name="Song I."/>
            <person name="Kim S."/>
            <person name="Choi T."/>
            <person name="Kim D."/>
            <person name="Ryu S."/>
            <person name="Kim W."/>
        </authorList>
    </citation>
    <scope>NUCLEOTIDE SEQUENCE [LARGE SCALE GENOMIC DNA]</scope>
    <source>
        <tissue evidence="1">Muscle</tissue>
    </source>
</reference>
<comment type="caution">
    <text evidence="1">The sequence shown here is derived from an EMBL/GenBank/DDBJ whole genome shotgun (WGS) entry which is preliminary data.</text>
</comment>
<proteinExistence type="predicted"/>
<protein>
    <submittedName>
        <fullName evidence="1">Uncharacterized protein</fullName>
    </submittedName>
</protein>
<sequence length="14" mass="1776">MYTCREDRLRCRSS</sequence>
<dbReference type="Proteomes" id="UP000324222">
    <property type="component" value="Unassembled WGS sequence"/>
</dbReference>
<dbReference type="EMBL" id="VSRR010142309">
    <property type="protein sequence ID" value="MPD04699.1"/>
    <property type="molecule type" value="Genomic_DNA"/>
</dbReference>
<accession>A0A5B7KHW1</accession>
<keyword evidence="2" id="KW-1185">Reference proteome</keyword>
<evidence type="ECO:0000313" key="2">
    <source>
        <dbReference type="Proteomes" id="UP000324222"/>
    </source>
</evidence>